<reference evidence="2" key="1">
    <citation type="submission" date="2020-12" db="EMBL/GenBank/DDBJ databases">
        <title>Prauserella sp. ASG 168, a novel actinomycete isolated from cave rock.</title>
        <authorList>
            <person name="Suriyachadkun C."/>
        </authorList>
    </citation>
    <scope>NUCLEOTIDE SEQUENCE</scope>
    <source>
        <strain evidence="2">ASG 168</strain>
    </source>
</reference>
<name>A0A934QNJ3_9PSEU</name>
<feature type="domain" description="PspA-associated" evidence="1">
    <location>
        <begin position="1"/>
        <end position="92"/>
    </location>
</feature>
<protein>
    <recommendedName>
        <fullName evidence="1">PspA-associated domain-containing protein</fullName>
    </recommendedName>
</protein>
<evidence type="ECO:0000259" key="1">
    <source>
        <dbReference type="Pfam" id="PF22743"/>
    </source>
</evidence>
<accession>A0A934QNJ3</accession>
<dbReference type="EMBL" id="JAENJH010000001">
    <property type="protein sequence ID" value="MBK1783906.1"/>
    <property type="molecule type" value="Genomic_DNA"/>
</dbReference>
<dbReference type="AlphaFoldDB" id="A0A934QNJ3"/>
<dbReference type="InterPro" id="IPR054437">
    <property type="entry name" value="PspA-assoc_dom"/>
</dbReference>
<dbReference type="Pfam" id="PF22743">
    <property type="entry name" value="PspAA"/>
    <property type="match status" value="1"/>
</dbReference>
<evidence type="ECO:0000313" key="3">
    <source>
        <dbReference type="Proteomes" id="UP000635245"/>
    </source>
</evidence>
<proteinExistence type="predicted"/>
<sequence length="92" mass="9892">MIIRILGEGQYEFDDHRLDELNVLDARLQDAVDAADPDLLRSVLTALLDLVRTLGTSLGADVLVPSELVLPAADAGLDELRDLLTDEGLVPG</sequence>
<comment type="caution">
    <text evidence="2">The sequence shown here is derived from an EMBL/GenBank/DDBJ whole genome shotgun (WGS) entry which is preliminary data.</text>
</comment>
<organism evidence="2 3">
    <name type="scientific">Prauserella cavernicola</name>
    <dbReference type="NCBI Taxonomy" id="2800127"/>
    <lineage>
        <taxon>Bacteria</taxon>
        <taxon>Bacillati</taxon>
        <taxon>Actinomycetota</taxon>
        <taxon>Actinomycetes</taxon>
        <taxon>Pseudonocardiales</taxon>
        <taxon>Pseudonocardiaceae</taxon>
        <taxon>Prauserella</taxon>
    </lineage>
</organism>
<dbReference type="Proteomes" id="UP000635245">
    <property type="component" value="Unassembled WGS sequence"/>
</dbReference>
<gene>
    <name evidence="2" type="ORF">JHE00_06145</name>
</gene>
<evidence type="ECO:0000313" key="2">
    <source>
        <dbReference type="EMBL" id="MBK1783906.1"/>
    </source>
</evidence>
<dbReference type="RefSeq" id="WP_200315540.1">
    <property type="nucleotide sequence ID" value="NZ_JAENJH010000001.1"/>
</dbReference>
<keyword evidence="3" id="KW-1185">Reference proteome</keyword>